<dbReference type="EMBL" id="SMFU01000009">
    <property type="protein sequence ID" value="TCK05588.1"/>
    <property type="molecule type" value="Genomic_DNA"/>
</dbReference>
<evidence type="ECO:0000313" key="3">
    <source>
        <dbReference type="EMBL" id="TCK05588.1"/>
    </source>
</evidence>
<proteinExistence type="predicted"/>
<dbReference type="CDD" id="cd00093">
    <property type="entry name" value="HTH_XRE"/>
    <property type="match status" value="1"/>
</dbReference>
<dbReference type="GO" id="GO:0003677">
    <property type="term" value="F:DNA binding"/>
    <property type="evidence" value="ECO:0007669"/>
    <property type="project" value="InterPro"/>
</dbReference>
<comment type="caution">
    <text evidence="3">The sequence shown here is derived from an EMBL/GenBank/DDBJ whole genome shotgun (WGS) entry which is preliminary data.</text>
</comment>
<accession>A0A4R1GCS2</accession>
<keyword evidence="1" id="KW-0472">Membrane</keyword>
<dbReference type="PANTHER" id="PTHR34475">
    <property type="match status" value="1"/>
</dbReference>
<keyword evidence="1" id="KW-0812">Transmembrane</keyword>
<evidence type="ECO:0000256" key="1">
    <source>
        <dbReference type="SAM" id="Phobius"/>
    </source>
</evidence>
<gene>
    <name evidence="3" type="ORF">CLV83_2516</name>
</gene>
<dbReference type="Proteomes" id="UP000294546">
    <property type="component" value="Unassembled WGS sequence"/>
</dbReference>
<organism evidence="3 4">
    <name type="scientific">Marinobacterium mangrovicola</name>
    <dbReference type="NCBI Taxonomy" id="1476959"/>
    <lineage>
        <taxon>Bacteria</taxon>
        <taxon>Pseudomonadati</taxon>
        <taxon>Pseudomonadota</taxon>
        <taxon>Gammaproteobacteria</taxon>
        <taxon>Oceanospirillales</taxon>
        <taxon>Oceanospirillaceae</taxon>
        <taxon>Marinobacterium</taxon>
    </lineage>
</organism>
<dbReference type="InterPro" id="IPR001387">
    <property type="entry name" value="Cro/C1-type_HTH"/>
</dbReference>
<dbReference type="Pfam" id="PF13464">
    <property type="entry name" value="RodZ_C"/>
    <property type="match status" value="1"/>
</dbReference>
<dbReference type="InterPro" id="IPR010982">
    <property type="entry name" value="Lambda_DNA-bd_dom_sf"/>
</dbReference>
<keyword evidence="1" id="KW-1133">Transmembrane helix</keyword>
<dbReference type="OrthoDB" id="9790252at2"/>
<dbReference type="PANTHER" id="PTHR34475:SF1">
    <property type="entry name" value="CYTOSKELETON PROTEIN RODZ"/>
    <property type="match status" value="1"/>
</dbReference>
<sequence>MSSEEISQDSGATFTGGNFVKARETLGVSLQELSRELHLPVATLEAIERGEFKGLGGPVFVRGYIRSYARRLKMNPDTYVSQFDRMSGIKDTAAPVRAVGTVSTSPARQSRSVMRFGTLLFIVAIVGFIVWWWQTQYSIDSVITPVGDSPVTVDTADGNTLVLPPLDDESSSAPVDQLPAFNSPDTSVIEYDAEAPAETLEQAASSAIPGVAEITASDDAATVESEAASNEAEPVEQPVAAADQFHLVLADESWLSVKDATGRTLFNGIAQSGSDLTFDGEEPLAVVIGRASAVASIEYRGEPVDLSQVNNNNVARLSLPMSQR</sequence>
<dbReference type="AlphaFoldDB" id="A0A4R1GCS2"/>
<feature type="transmembrane region" description="Helical" evidence="1">
    <location>
        <begin position="113"/>
        <end position="133"/>
    </location>
</feature>
<feature type="domain" description="Cytoskeleton protein RodZ-like C-terminal" evidence="2">
    <location>
        <begin position="247"/>
        <end position="318"/>
    </location>
</feature>
<keyword evidence="4" id="KW-1185">Reference proteome</keyword>
<dbReference type="RefSeq" id="WP_132292768.1">
    <property type="nucleotide sequence ID" value="NZ_SMFU01000009.1"/>
</dbReference>
<protein>
    <submittedName>
        <fullName evidence="3">Cytoskeleton protein RodZ</fullName>
    </submittedName>
</protein>
<dbReference type="Gene3D" id="1.10.260.40">
    <property type="entry name" value="lambda repressor-like DNA-binding domains"/>
    <property type="match status" value="1"/>
</dbReference>
<evidence type="ECO:0000259" key="2">
    <source>
        <dbReference type="Pfam" id="PF13464"/>
    </source>
</evidence>
<name>A0A4R1GCS2_9GAMM</name>
<reference evidence="3 4" key="1">
    <citation type="submission" date="2019-03" db="EMBL/GenBank/DDBJ databases">
        <title>Genomic Encyclopedia of Archaeal and Bacterial Type Strains, Phase II (KMG-II): from individual species to whole genera.</title>
        <authorList>
            <person name="Goeker M."/>
        </authorList>
    </citation>
    <scope>NUCLEOTIDE SEQUENCE [LARGE SCALE GENOMIC DNA]</scope>
    <source>
        <strain evidence="3 4">DSM 27697</strain>
    </source>
</reference>
<dbReference type="Pfam" id="PF13413">
    <property type="entry name" value="HTH_25"/>
    <property type="match status" value="1"/>
</dbReference>
<dbReference type="InterPro" id="IPR050400">
    <property type="entry name" value="Bact_Cytoskel_RodZ"/>
</dbReference>
<evidence type="ECO:0000313" key="4">
    <source>
        <dbReference type="Proteomes" id="UP000294546"/>
    </source>
</evidence>
<dbReference type="InterPro" id="IPR025194">
    <property type="entry name" value="RodZ-like_C"/>
</dbReference>